<dbReference type="SMART" id="SM01059">
    <property type="entry name" value="CAT"/>
    <property type="match status" value="1"/>
</dbReference>
<name>A0ABY5VJX4_9FIRM</name>
<dbReference type="InterPro" id="IPR023213">
    <property type="entry name" value="CAT-like_dom_sf"/>
</dbReference>
<dbReference type="PANTHER" id="PTHR38474:SF1">
    <property type="entry name" value="SLR0299 PROTEIN"/>
    <property type="match status" value="1"/>
</dbReference>
<dbReference type="Proteomes" id="UP001060164">
    <property type="component" value="Chromosome"/>
</dbReference>
<organism evidence="1 2">
    <name type="scientific">Ruminococcus gauvreauii</name>
    <dbReference type="NCBI Taxonomy" id="438033"/>
    <lineage>
        <taxon>Bacteria</taxon>
        <taxon>Bacillati</taxon>
        <taxon>Bacillota</taxon>
        <taxon>Clostridia</taxon>
        <taxon>Eubacteriales</taxon>
        <taxon>Oscillospiraceae</taxon>
        <taxon>Ruminococcus</taxon>
    </lineage>
</organism>
<dbReference type="InterPro" id="IPR001707">
    <property type="entry name" value="Cmp_AcTrfase"/>
</dbReference>
<reference evidence="1" key="1">
    <citation type="journal article" date="2022" name="Cell">
        <title>Design, construction, and in vivo augmentation of a complex gut microbiome.</title>
        <authorList>
            <person name="Cheng A.G."/>
            <person name="Ho P.Y."/>
            <person name="Aranda-Diaz A."/>
            <person name="Jain S."/>
            <person name="Yu F.B."/>
            <person name="Meng X."/>
            <person name="Wang M."/>
            <person name="Iakiviak M."/>
            <person name="Nagashima K."/>
            <person name="Zhao A."/>
            <person name="Murugkar P."/>
            <person name="Patil A."/>
            <person name="Atabakhsh K."/>
            <person name="Weakley A."/>
            <person name="Yan J."/>
            <person name="Brumbaugh A.R."/>
            <person name="Higginbottom S."/>
            <person name="Dimas A."/>
            <person name="Shiver A.L."/>
            <person name="Deutschbauer A."/>
            <person name="Neff N."/>
            <person name="Sonnenburg J.L."/>
            <person name="Huang K.C."/>
            <person name="Fischbach M.A."/>
        </authorList>
    </citation>
    <scope>NUCLEOTIDE SEQUENCE</scope>
    <source>
        <strain evidence="1">DSM 19829</strain>
    </source>
</reference>
<protein>
    <submittedName>
        <fullName evidence="1">CatA-like O-acetyltransferase</fullName>
    </submittedName>
</protein>
<dbReference type="SUPFAM" id="SSF52777">
    <property type="entry name" value="CoA-dependent acyltransferases"/>
    <property type="match status" value="1"/>
</dbReference>
<proteinExistence type="predicted"/>
<accession>A0ABY5VJX4</accession>
<dbReference type="PIRSF" id="PIRSF000440">
    <property type="entry name" value="CAT"/>
    <property type="match status" value="1"/>
</dbReference>
<evidence type="ECO:0000313" key="2">
    <source>
        <dbReference type="Proteomes" id="UP001060164"/>
    </source>
</evidence>
<dbReference type="PANTHER" id="PTHR38474">
    <property type="entry name" value="SLR0299 PROTEIN"/>
    <property type="match status" value="1"/>
</dbReference>
<evidence type="ECO:0000313" key="1">
    <source>
        <dbReference type="EMBL" id="UWP60353.1"/>
    </source>
</evidence>
<dbReference type="Gene3D" id="3.30.559.10">
    <property type="entry name" value="Chloramphenicol acetyltransferase-like domain"/>
    <property type="match status" value="1"/>
</dbReference>
<dbReference type="Pfam" id="PF00302">
    <property type="entry name" value="CAT"/>
    <property type="match status" value="1"/>
</dbReference>
<keyword evidence="2" id="KW-1185">Reference proteome</keyword>
<dbReference type="EMBL" id="CP102290">
    <property type="protein sequence ID" value="UWP60353.1"/>
    <property type="molecule type" value="Genomic_DNA"/>
</dbReference>
<dbReference type="RefSeq" id="WP_028529674.1">
    <property type="nucleotide sequence ID" value="NZ_CABLBR010000030.1"/>
</dbReference>
<gene>
    <name evidence="1" type="ORF">NQ502_04670</name>
</gene>
<sequence>MQRSYQIIDRDGWKRDMHCRIFENSVEPQYCISFELDITEFLRGCREQGYSFTFAMIYAAAICANETEEFRYRFLDGEVVLYDRIHTSFTYLEKGEELFKVVNVPMQNSMEAYVHAAHETAKAQKDYFTGPLGNDVYSFSPLPWISYTHISHTNAGRKGNAVPLFDWGKYSERDGKIILPFSVQVHHSFVDGVHVGKFAGRLQNYLDTCFLLYYNDKNNRR</sequence>